<protein>
    <submittedName>
        <fullName evidence="9">Basic membrane protein A</fullName>
    </submittedName>
    <submittedName>
        <fullName evidence="10">Nucleoside-binding protein</fullName>
    </submittedName>
</protein>
<evidence type="ECO:0000256" key="6">
    <source>
        <dbReference type="ARBA" id="ARBA00023288"/>
    </source>
</evidence>
<evidence type="ECO:0000256" key="5">
    <source>
        <dbReference type="ARBA" id="ARBA00023136"/>
    </source>
</evidence>
<dbReference type="AlphaFoldDB" id="A0A1G6SF82"/>
<dbReference type="InterPro" id="IPR003760">
    <property type="entry name" value="PnrA-like"/>
</dbReference>
<dbReference type="PANTHER" id="PTHR34296">
    <property type="entry name" value="TRANSCRIPTIONAL ACTIVATOR PROTEIN MED"/>
    <property type="match status" value="1"/>
</dbReference>
<keyword evidence="6" id="KW-0449">Lipoprotein</keyword>
<dbReference type="EMBL" id="FMYT01000029">
    <property type="protein sequence ID" value="SDD15542.1"/>
    <property type="molecule type" value="Genomic_DNA"/>
</dbReference>
<keyword evidence="4 7" id="KW-0732">Signal</keyword>
<proteinExistence type="inferred from homology"/>
<evidence type="ECO:0000256" key="3">
    <source>
        <dbReference type="ARBA" id="ARBA00022475"/>
    </source>
</evidence>
<dbReference type="Pfam" id="PF02608">
    <property type="entry name" value="Bmp"/>
    <property type="match status" value="1"/>
</dbReference>
<evidence type="ECO:0000256" key="7">
    <source>
        <dbReference type="SAM" id="SignalP"/>
    </source>
</evidence>
<evidence type="ECO:0000313" key="12">
    <source>
        <dbReference type="EMBL" id="SDJ33316.1"/>
    </source>
</evidence>
<evidence type="ECO:0000313" key="17">
    <source>
        <dbReference type="Proteomes" id="UP000199519"/>
    </source>
</evidence>
<dbReference type="Proteomes" id="UP000295758">
    <property type="component" value="Unassembled WGS sequence"/>
</dbReference>
<accession>A0A1G6SF82</accession>
<reference evidence="14 19" key="4">
    <citation type="submission" date="2019-03" db="EMBL/GenBank/DDBJ databases">
        <title>Deep subsurface shale carbon reservoir microbial communities from Ohio and West Virginia, USA.</title>
        <authorList>
            <person name="Wrighton K."/>
        </authorList>
    </citation>
    <scope>NUCLEOTIDE SEQUENCE [LARGE SCALE GENOMIC DNA]</scope>
    <source>
        <strain evidence="14 19">UTICA-S4D12</strain>
    </source>
</reference>
<comment type="similarity">
    <text evidence="2">Belongs to the BMP lipoprotein family.</text>
</comment>
<keyword evidence="3" id="KW-1003">Cell membrane</keyword>
<reference evidence="15 17" key="1">
    <citation type="submission" date="2016-10" db="EMBL/GenBank/DDBJ databases">
        <authorList>
            <person name="Varghese N."/>
            <person name="Submissions S."/>
        </authorList>
    </citation>
    <scope>NUCLEOTIDE SEQUENCE [LARGE SCALE GENOMIC DNA]</scope>
    <source>
        <strain evidence="10 20">WG10</strain>
        <strain evidence="11 17">WG2</strain>
        <strain evidence="13 15">WG5</strain>
    </source>
</reference>
<dbReference type="OrthoDB" id="9769871at2"/>
<name>A0A1G6SF82_9FIRM</name>
<dbReference type="Proteomes" id="UP000198612">
    <property type="component" value="Unassembled WGS sequence"/>
</dbReference>
<dbReference type="Proteomes" id="UP000199519">
    <property type="component" value="Unassembled WGS sequence"/>
</dbReference>
<dbReference type="CDD" id="cd06354">
    <property type="entry name" value="PBP1_PrnA-like"/>
    <property type="match status" value="1"/>
</dbReference>
<evidence type="ECO:0000313" key="19">
    <source>
        <dbReference type="Proteomes" id="UP000295758"/>
    </source>
</evidence>
<dbReference type="Gene3D" id="3.40.50.2300">
    <property type="match status" value="2"/>
</dbReference>
<dbReference type="STRING" id="54121.SAMN04515653_1468"/>
<dbReference type="GO" id="GO:0005886">
    <property type="term" value="C:plasma membrane"/>
    <property type="evidence" value="ECO:0007669"/>
    <property type="project" value="UniProtKB-SubCell"/>
</dbReference>
<evidence type="ECO:0000313" key="14">
    <source>
        <dbReference type="EMBL" id="TDS27410.1"/>
    </source>
</evidence>
<dbReference type="Proteomes" id="UP000198945">
    <property type="component" value="Unassembled WGS sequence"/>
</dbReference>
<feature type="domain" description="ABC transporter substrate-binding protein PnrA-like" evidence="8">
    <location>
        <begin position="28"/>
        <end position="317"/>
    </location>
</feature>
<reference evidence="12 16" key="2">
    <citation type="submission" date="2016-10" db="EMBL/GenBank/DDBJ databases">
        <authorList>
            <person name="de Groot N.N."/>
        </authorList>
    </citation>
    <scope>NUCLEOTIDE SEQUENCE [LARGE SCALE GENOMIC DNA]</scope>
    <source>
        <strain evidence="12 16">WG7</strain>
    </source>
</reference>
<evidence type="ECO:0000313" key="10">
    <source>
        <dbReference type="EMBL" id="SDD15542.1"/>
    </source>
</evidence>
<dbReference type="RefSeq" id="WP_073160818.1">
    <property type="nucleotide sequence ID" value="NZ_FMYT01000029.1"/>
</dbReference>
<dbReference type="PANTHER" id="PTHR34296:SF2">
    <property type="entry name" value="ABC TRANSPORTER GUANOSINE-BINDING PROTEIN NUPN"/>
    <property type="match status" value="1"/>
</dbReference>
<dbReference type="EMBL" id="FNEH01000045">
    <property type="protein sequence ID" value="SDJ33316.1"/>
    <property type="molecule type" value="Genomic_DNA"/>
</dbReference>
<dbReference type="InterPro" id="IPR028082">
    <property type="entry name" value="Peripla_BP_I"/>
</dbReference>
<evidence type="ECO:0000256" key="1">
    <source>
        <dbReference type="ARBA" id="ARBA00004193"/>
    </source>
</evidence>
<evidence type="ECO:0000313" key="15">
    <source>
        <dbReference type="Proteomes" id="UP000198612"/>
    </source>
</evidence>
<sequence>MKFKIIIILIFIFLFFSFPASAQYLEVALVSDIGGFGDYSYNDQLRASINAVEQNLNILFEFRESTLMTEYLENINYFAENKFDLIWGVGFTMERAIKEAAQMYPERNFVIFDGIVKEENVTSITFKKEEAAFLAGIIAALESQNSKIAFIGAKENDELKQYQVGFNTGAKKANSEVKIYNRYLGSFNNFSKAKNITEELAAENIDIIFYTAGAASSGIIEAAIEQNINLISLNRTDINLAPNNVLTVILKNTDQIAKRIIEAHYNDNYINEIKEYGISDNAFVLAQKQAEKLISSDTLTKIEEYKQQFLAGEIEISPNPQ</sequence>
<evidence type="ECO:0000313" key="11">
    <source>
        <dbReference type="EMBL" id="SDE87048.1"/>
    </source>
</evidence>
<dbReference type="Proteomes" id="UP000247389">
    <property type="component" value="Unassembled WGS sequence"/>
</dbReference>
<keyword evidence="5" id="KW-0472">Membrane</keyword>
<dbReference type="EMBL" id="FOHG01000003">
    <property type="protein sequence ID" value="SES67752.1"/>
    <property type="molecule type" value="Genomic_DNA"/>
</dbReference>
<evidence type="ECO:0000256" key="4">
    <source>
        <dbReference type="ARBA" id="ARBA00022729"/>
    </source>
</evidence>
<organism evidence="10 20">
    <name type="scientific">Halanaerobium congolense</name>
    <dbReference type="NCBI Taxonomy" id="54121"/>
    <lineage>
        <taxon>Bacteria</taxon>
        <taxon>Bacillati</taxon>
        <taxon>Bacillota</taxon>
        <taxon>Clostridia</taxon>
        <taxon>Halanaerobiales</taxon>
        <taxon>Halanaerobiaceae</taxon>
        <taxon>Halanaerobium</taxon>
    </lineage>
</organism>
<keyword evidence="17" id="KW-1185">Reference proteome</keyword>
<gene>
    <name evidence="14" type="ORF">BY453_1277</name>
    <name evidence="9" type="ORF">C8C78_1307</name>
    <name evidence="10" type="ORF">SAMN04488597_12938</name>
    <name evidence="11" type="ORF">SAMN04488598_1037</name>
    <name evidence="13" type="ORF">SAMN04515652_1037</name>
    <name evidence="12" type="ORF">SAMN04515654_1458</name>
</gene>
<dbReference type="EMBL" id="SOAA01000027">
    <property type="protein sequence ID" value="TDS27410.1"/>
    <property type="molecule type" value="Genomic_DNA"/>
</dbReference>
<evidence type="ECO:0000313" key="16">
    <source>
        <dbReference type="Proteomes" id="UP000198945"/>
    </source>
</evidence>
<dbReference type="SUPFAM" id="SSF53822">
    <property type="entry name" value="Periplasmic binding protein-like I"/>
    <property type="match status" value="1"/>
</dbReference>
<dbReference type="InterPro" id="IPR050957">
    <property type="entry name" value="BMP_lipoprotein"/>
</dbReference>
<comment type="subcellular location">
    <subcellularLocation>
        <location evidence="1">Cell membrane</location>
        <topology evidence="1">Lipid-anchor</topology>
    </subcellularLocation>
</comment>
<reference evidence="9 18" key="3">
    <citation type="submission" date="2018-04" db="EMBL/GenBank/DDBJ databases">
        <title>Subsurface microbial communities from deep shales in Ohio and West Virginia, USA.</title>
        <authorList>
            <person name="Wrighton K."/>
        </authorList>
    </citation>
    <scope>NUCLEOTIDE SEQUENCE [LARGE SCALE GENOMIC DNA]</scope>
    <source>
        <strain evidence="9 18">MSL28</strain>
    </source>
</reference>
<dbReference type="EMBL" id="QICM01000030">
    <property type="protein sequence ID" value="PXV62719.1"/>
    <property type="molecule type" value="Genomic_DNA"/>
</dbReference>
<evidence type="ECO:0000256" key="2">
    <source>
        <dbReference type="ARBA" id="ARBA00008610"/>
    </source>
</evidence>
<dbReference type="Proteomes" id="UP000324896">
    <property type="component" value="Unassembled WGS sequence"/>
</dbReference>
<evidence type="ECO:0000313" key="18">
    <source>
        <dbReference type="Proteomes" id="UP000247389"/>
    </source>
</evidence>
<feature type="signal peptide" evidence="7">
    <location>
        <begin position="1"/>
        <end position="22"/>
    </location>
</feature>
<evidence type="ECO:0000259" key="8">
    <source>
        <dbReference type="Pfam" id="PF02608"/>
    </source>
</evidence>
<dbReference type="EMBL" id="FNBJ01000003">
    <property type="protein sequence ID" value="SDE87048.1"/>
    <property type="molecule type" value="Genomic_DNA"/>
</dbReference>
<evidence type="ECO:0000313" key="9">
    <source>
        <dbReference type="EMBL" id="PXV62719.1"/>
    </source>
</evidence>
<feature type="chain" id="PRO_5015064341" evidence="7">
    <location>
        <begin position="23"/>
        <end position="321"/>
    </location>
</feature>
<evidence type="ECO:0000313" key="13">
    <source>
        <dbReference type="EMBL" id="SES67752.1"/>
    </source>
</evidence>
<evidence type="ECO:0000313" key="20">
    <source>
        <dbReference type="Proteomes" id="UP000324896"/>
    </source>
</evidence>